<organism evidence="1 2">
    <name type="scientific">Parascaris univalens</name>
    <name type="common">Nematode worm</name>
    <dbReference type="NCBI Taxonomy" id="6257"/>
    <lineage>
        <taxon>Eukaryota</taxon>
        <taxon>Metazoa</taxon>
        <taxon>Ecdysozoa</taxon>
        <taxon>Nematoda</taxon>
        <taxon>Chromadorea</taxon>
        <taxon>Rhabditida</taxon>
        <taxon>Spirurina</taxon>
        <taxon>Ascaridomorpha</taxon>
        <taxon>Ascaridoidea</taxon>
        <taxon>Ascarididae</taxon>
        <taxon>Parascaris</taxon>
    </lineage>
</organism>
<evidence type="ECO:0000313" key="1">
    <source>
        <dbReference type="Proteomes" id="UP000887569"/>
    </source>
</evidence>
<reference evidence="2" key="1">
    <citation type="submission" date="2022-11" db="UniProtKB">
        <authorList>
            <consortium name="WormBaseParasite"/>
        </authorList>
    </citation>
    <scope>IDENTIFICATION</scope>
</reference>
<sequence>MRNRTRRVEFWETLQAEVPLFRLFSSHSSCAYEILLPHLTSYALQLPMCTLTFKKPSCRLILGIMSERPTKFWAKYDRRIENLFLQMKLQEAHARSLFDEWCHEAAVDRMSKKKYELARYHFDRLELKTLATIRKY</sequence>
<dbReference type="WBParaSite" id="PgE308_g002_t01">
    <property type="protein sequence ID" value="PgE308_g002_t01"/>
    <property type="gene ID" value="PgE308_g002"/>
</dbReference>
<name>A0A915A329_PARUN</name>
<accession>A0A915A329</accession>
<dbReference type="AlphaFoldDB" id="A0A915A329"/>
<protein>
    <submittedName>
        <fullName evidence="2">Uncharacterized protein</fullName>
    </submittedName>
</protein>
<evidence type="ECO:0000313" key="2">
    <source>
        <dbReference type="WBParaSite" id="PgE308_g002_t01"/>
    </source>
</evidence>
<dbReference type="Proteomes" id="UP000887569">
    <property type="component" value="Unplaced"/>
</dbReference>
<proteinExistence type="predicted"/>
<keyword evidence="1" id="KW-1185">Reference proteome</keyword>